<keyword evidence="4" id="KW-1185">Reference proteome</keyword>
<feature type="chain" id="PRO_5046478665" evidence="1">
    <location>
        <begin position="27"/>
        <end position="395"/>
    </location>
</feature>
<feature type="signal peptide" evidence="1">
    <location>
        <begin position="1"/>
        <end position="26"/>
    </location>
</feature>
<keyword evidence="1" id="KW-0732">Signal</keyword>
<protein>
    <submittedName>
        <fullName evidence="3">Peptidoglycan-binding protein</fullName>
    </submittedName>
</protein>
<dbReference type="InterPro" id="IPR036366">
    <property type="entry name" value="PGBDSf"/>
</dbReference>
<dbReference type="EMBL" id="JBHSQW010000025">
    <property type="protein sequence ID" value="MFC5994847.1"/>
    <property type="molecule type" value="Genomic_DNA"/>
</dbReference>
<proteinExistence type="predicted"/>
<dbReference type="Gene3D" id="2.40.420.20">
    <property type="match status" value="1"/>
</dbReference>
<organism evidence="3 4">
    <name type="scientific">Pseudonocardia hispaniensis</name>
    <dbReference type="NCBI Taxonomy" id="904933"/>
    <lineage>
        <taxon>Bacteria</taxon>
        <taxon>Bacillati</taxon>
        <taxon>Actinomycetota</taxon>
        <taxon>Actinomycetes</taxon>
        <taxon>Pseudonocardiales</taxon>
        <taxon>Pseudonocardiaceae</taxon>
        <taxon>Pseudonocardia</taxon>
    </lineage>
</organism>
<feature type="domain" description="Peptidoglycan binding-like" evidence="2">
    <location>
        <begin position="131"/>
        <end position="171"/>
    </location>
</feature>
<dbReference type="InterPro" id="IPR002477">
    <property type="entry name" value="Peptidoglycan-bd-like"/>
</dbReference>
<evidence type="ECO:0000313" key="3">
    <source>
        <dbReference type="EMBL" id="MFC5994847.1"/>
    </source>
</evidence>
<dbReference type="InterPro" id="IPR036365">
    <property type="entry name" value="PGBD-like_sf"/>
</dbReference>
<evidence type="ECO:0000256" key="1">
    <source>
        <dbReference type="SAM" id="SignalP"/>
    </source>
</evidence>
<comment type="caution">
    <text evidence="3">The sequence shown here is derived from an EMBL/GenBank/DDBJ whole genome shotgun (WGS) entry which is preliminary data.</text>
</comment>
<sequence>MTLTRRKLVLVVLAAVVVSSLSTALAATLIRSPAELAARAAPPAPTPILVPVEQRVITTKVLSRGTGRFGSPQELTLSRSALKTGPRVVTQLPEPGAELPEGAVAMTVSGRPVFLLGGAQPAYRDLGPGVRGPDVEQLEVALRRLGLAPGPVDGLYDQATGQAVSALYRRAGFAPMVATDAQLEAVRPVEAALVAGGRASGGVQLAADEVVFVPTLPVRVAEVKVTVGGEPTGALLTVTDSRVSVHGSLTLDEAQLVKPGMEVAIDEPALGITAHGTVEQVAERPGTEGLDGFHVFFSTAVAEPPPTLVGASVRMTVPVRSTGEAVLAVPVSAVSLAPDGSSRVQRAVNGTLEFLPVEPGVSGDGFVAVTVPGGDLKPGDQVVVGVEPMGPSGAR</sequence>
<evidence type="ECO:0000259" key="2">
    <source>
        <dbReference type="Pfam" id="PF01471"/>
    </source>
</evidence>
<gene>
    <name evidence="3" type="ORF">ACFQE5_11570</name>
</gene>
<dbReference type="SUPFAM" id="SSF47090">
    <property type="entry name" value="PGBD-like"/>
    <property type="match status" value="1"/>
</dbReference>
<name>A0ABW1J2C8_9PSEU</name>
<dbReference type="Proteomes" id="UP001596302">
    <property type="component" value="Unassembled WGS sequence"/>
</dbReference>
<reference evidence="4" key="1">
    <citation type="journal article" date="2019" name="Int. J. Syst. Evol. Microbiol.">
        <title>The Global Catalogue of Microorganisms (GCM) 10K type strain sequencing project: providing services to taxonomists for standard genome sequencing and annotation.</title>
        <authorList>
            <consortium name="The Broad Institute Genomics Platform"/>
            <consortium name="The Broad Institute Genome Sequencing Center for Infectious Disease"/>
            <person name="Wu L."/>
            <person name="Ma J."/>
        </authorList>
    </citation>
    <scope>NUCLEOTIDE SEQUENCE [LARGE SCALE GENOMIC DNA]</scope>
    <source>
        <strain evidence="4">CCM 8391</strain>
    </source>
</reference>
<accession>A0ABW1J2C8</accession>
<dbReference type="Pfam" id="PF01471">
    <property type="entry name" value="PG_binding_1"/>
    <property type="match status" value="1"/>
</dbReference>
<dbReference type="RefSeq" id="WP_379584864.1">
    <property type="nucleotide sequence ID" value="NZ_JBHSQW010000025.1"/>
</dbReference>
<dbReference type="Gene3D" id="1.10.101.10">
    <property type="entry name" value="PGBD-like superfamily/PGBD"/>
    <property type="match status" value="1"/>
</dbReference>
<evidence type="ECO:0000313" key="4">
    <source>
        <dbReference type="Proteomes" id="UP001596302"/>
    </source>
</evidence>